<evidence type="ECO:0000256" key="5">
    <source>
        <dbReference type="SAM" id="MobiDB-lite"/>
    </source>
</evidence>
<dbReference type="InParanoid" id="A0A6P7GD20"/>
<dbReference type="PRINTS" id="PR00625">
    <property type="entry name" value="JDOMAIN"/>
</dbReference>
<dbReference type="Proteomes" id="UP001652700">
    <property type="component" value="Unplaced"/>
</dbReference>
<dbReference type="PANTHER" id="PTHR44029">
    <property type="entry name" value="DNAJ HOMOLOG SUBFAMILY C MEMBER 21"/>
    <property type="match status" value="1"/>
</dbReference>
<dbReference type="InterPro" id="IPR013087">
    <property type="entry name" value="Znf_C2H2_type"/>
</dbReference>
<dbReference type="GO" id="GO:0005737">
    <property type="term" value="C:cytoplasm"/>
    <property type="evidence" value="ECO:0007669"/>
    <property type="project" value="TreeGrafter"/>
</dbReference>
<name>A0A6P7GD20_DIAVI</name>
<feature type="compositionally biased region" description="Basic and acidic residues" evidence="5">
    <location>
        <begin position="379"/>
        <end position="399"/>
    </location>
</feature>
<evidence type="ECO:0000256" key="2">
    <source>
        <dbReference type="ARBA" id="ARBA00022771"/>
    </source>
</evidence>
<dbReference type="GO" id="GO:0008270">
    <property type="term" value="F:zinc ion binding"/>
    <property type="evidence" value="ECO:0007669"/>
    <property type="project" value="UniProtKB-KW"/>
</dbReference>
<dbReference type="InterPro" id="IPR051964">
    <property type="entry name" value="Chaperone_stress_response"/>
</dbReference>
<keyword evidence="2" id="KW-0863">Zinc-finger</keyword>
<keyword evidence="3" id="KW-0862">Zinc</keyword>
<dbReference type="CDD" id="cd06257">
    <property type="entry name" value="DnaJ"/>
    <property type="match status" value="1"/>
</dbReference>
<dbReference type="RefSeq" id="XP_028144477.1">
    <property type="nucleotide sequence ID" value="XM_028288676.1"/>
</dbReference>
<gene>
    <name evidence="9" type="primary">LOC114338094</name>
</gene>
<dbReference type="InterPro" id="IPR022755">
    <property type="entry name" value="Znf_C2H2_jaz"/>
</dbReference>
<dbReference type="PROSITE" id="PS00636">
    <property type="entry name" value="DNAJ_1"/>
    <property type="match status" value="1"/>
</dbReference>
<feature type="domain" description="J" evidence="6">
    <location>
        <begin position="3"/>
        <end position="69"/>
    </location>
</feature>
<dbReference type="InterPro" id="IPR018253">
    <property type="entry name" value="DnaJ_domain_CS"/>
</dbReference>
<feature type="region of interest" description="Disordered" evidence="5">
    <location>
        <begin position="332"/>
        <end position="483"/>
    </location>
</feature>
<dbReference type="Pfam" id="PF12171">
    <property type="entry name" value="zf-C2H2_jaz"/>
    <property type="match status" value="1"/>
</dbReference>
<feature type="compositionally biased region" description="Basic and acidic residues" evidence="5">
    <location>
        <begin position="451"/>
        <end position="473"/>
    </location>
</feature>
<evidence type="ECO:0000313" key="7">
    <source>
        <dbReference type="EnsemblMetazoa" id="XP_050504233.1"/>
    </source>
</evidence>
<dbReference type="OrthoDB" id="552049at2759"/>
<dbReference type="InterPro" id="IPR036236">
    <property type="entry name" value="Znf_C2H2_sf"/>
</dbReference>
<dbReference type="EnsemblMetazoa" id="XM_050648276.1">
    <property type="protein sequence ID" value="XP_050504233.1"/>
    <property type="gene ID" value="LOC126883066"/>
</dbReference>
<dbReference type="GO" id="GO:0003676">
    <property type="term" value="F:nucleic acid binding"/>
    <property type="evidence" value="ECO:0007669"/>
    <property type="project" value="InterPro"/>
</dbReference>
<dbReference type="FunFam" id="1.10.287.110:FF:000046">
    <property type="entry name" value="dnaJ homolog subfamily C member 21"/>
    <property type="match status" value="1"/>
</dbReference>
<evidence type="ECO:0000313" key="8">
    <source>
        <dbReference type="Proteomes" id="UP001652700"/>
    </source>
</evidence>
<evidence type="ECO:0000256" key="4">
    <source>
        <dbReference type="ARBA" id="ARBA00074367"/>
    </source>
</evidence>
<evidence type="ECO:0000256" key="1">
    <source>
        <dbReference type="ARBA" id="ARBA00022723"/>
    </source>
</evidence>
<feature type="compositionally biased region" description="Acidic residues" evidence="5">
    <location>
        <begin position="362"/>
        <end position="378"/>
    </location>
</feature>
<dbReference type="AlphaFoldDB" id="A0A6P7GD20"/>
<dbReference type="InterPro" id="IPR001623">
    <property type="entry name" value="DnaJ_domain"/>
</dbReference>
<dbReference type="PROSITE" id="PS50076">
    <property type="entry name" value="DNAJ_2"/>
    <property type="match status" value="1"/>
</dbReference>
<evidence type="ECO:0000259" key="6">
    <source>
        <dbReference type="PROSITE" id="PS50076"/>
    </source>
</evidence>
<evidence type="ECO:0000313" key="9">
    <source>
        <dbReference type="RefSeq" id="XP_028144477.1"/>
    </source>
</evidence>
<dbReference type="Pfam" id="PF21884">
    <property type="entry name" value="ZUO1-like_ZHD"/>
    <property type="match status" value="1"/>
</dbReference>
<keyword evidence="1" id="KW-0479">Metal-binding</keyword>
<dbReference type="PANTHER" id="PTHR44029:SF1">
    <property type="entry name" value="DNAJ HOMOLOG SUBFAMILY C MEMBER 21"/>
    <property type="match status" value="1"/>
</dbReference>
<dbReference type="FunCoup" id="A0A6P7GD20">
    <property type="interactions" value="1429"/>
</dbReference>
<dbReference type="InterPro" id="IPR003604">
    <property type="entry name" value="Matrin/U1-like-C_Znf_C2H2"/>
</dbReference>
<dbReference type="InterPro" id="IPR036869">
    <property type="entry name" value="J_dom_sf"/>
</dbReference>
<dbReference type="InterPro" id="IPR054076">
    <property type="entry name" value="ZUO1-like_ZHD"/>
</dbReference>
<accession>A0A6P7GD20</accession>
<protein>
    <recommendedName>
        <fullName evidence="4">DnaJ homolog subfamily C member 21</fullName>
    </recommendedName>
</protein>
<reference evidence="7" key="2">
    <citation type="submission" date="2025-05" db="UniProtKB">
        <authorList>
            <consortium name="EnsemblMetazoa"/>
        </authorList>
    </citation>
    <scope>IDENTIFICATION</scope>
</reference>
<dbReference type="SMART" id="SM00271">
    <property type="entry name" value="DnaJ"/>
    <property type="match status" value="1"/>
</dbReference>
<dbReference type="PROSITE" id="PS00028">
    <property type="entry name" value="ZINC_FINGER_C2H2_1"/>
    <property type="match status" value="2"/>
</dbReference>
<feature type="compositionally biased region" description="Acidic residues" evidence="5">
    <location>
        <begin position="332"/>
        <end position="351"/>
    </location>
</feature>
<sequence length="540" mass="63581">MKCHYEVLSVSRDAEDGEIKTAYRKLALKWHPDKNLDNAEFAKEQFQIVQQAYDVLSDRQERAWYDNHREQILRGSSSDFQDNSLDVFQYFTTTCFNGYGDDENGFYTIYRNVFEKLSKEDMDFMEDKEEFCSVPSFGNSTSDFEVVSEFYAYWLNYATKKSFVWLDPYNIKDIRDRRYLKMVEKENKKIRQKAKKERSEEVRNLAAFVKKRDKRVQAQKKFQEQKLLEDKKKRESLSKQKRLERQEELEKAKVSSQAEWAKFDNVKSELEQIERNLAEQFGDVCDSDEEEESDLYCVACSKLFKTPKAFQNHESSKKHKENIEILKETMLEEENEILESDEEITDNENQEDEQHLGHLEDDQCVDEDADAVVNEDLDDIRIESDETKSDSESIEETNKNKKKKKKSNVINHHHEEECSNGLNFEVSSDDFDFDSSTKKQKKKTKKNTKNKTNEAVKIESEELQENHVEEKPVPKKKKERKTAKDMIKKEIPDLDINHSCVTCKSAFSSKNKLFDHLKKTGHGIYIPPNVKNKKASIKTK</sequence>
<organism evidence="9">
    <name type="scientific">Diabrotica virgifera virgifera</name>
    <name type="common">western corn rootworm</name>
    <dbReference type="NCBI Taxonomy" id="50390"/>
    <lineage>
        <taxon>Eukaryota</taxon>
        <taxon>Metazoa</taxon>
        <taxon>Ecdysozoa</taxon>
        <taxon>Arthropoda</taxon>
        <taxon>Hexapoda</taxon>
        <taxon>Insecta</taxon>
        <taxon>Pterygota</taxon>
        <taxon>Neoptera</taxon>
        <taxon>Endopterygota</taxon>
        <taxon>Coleoptera</taxon>
        <taxon>Polyphaga</taxon>
        <taxon>Cucujiformia</taxon>
        <taxon>Chrysomeloidea</taxon>
        <taxon>Chrysomelidae</taxon>
        <taxon>Galerucinae</taxon>
        <taxon>Diabroticina</taxon>
        <taxon>Diabroticites</taxon>
        <taxon>Diabrotica</taxon>
    </lineage>
</organism>
<reference evidence="9" key="1">
    <citation type="submission" date="2025-04" db="UniProtKB">
        <authorList>
            <consortium name="RefSeq"/>
        </authorList>
    </citation>
    <scope>IDENTIFICATION</scope>
    <source>
        <tissue evidence="9">Whole insect</tissue>
    </source>
</reference>
<dbReference type="SUPFAM" id="SSF46565">
    <property type="entry name" value="Chaperone J-domain"/>
    <property type="match status" value="1"/>
</dbReference>
<dbReference type="Gene3D" id="1.10.287.110">
    <property type="entry name" value="DnaJ domain"/>
    <property type="match status" value="1"/>
</dbReference>
<keyword evidence="8" id="KW-1185">Reference proteome</keyword>
<dbReference type="Pfam" id="PF00226">
    <property type="entry name" value="DnaJ"/>
    <property type="match status" value="1"/>
</dbReference>
<dbReference type="SMART" id="SM00451">
    <property type="entry name" value="ZnF_U1"/>
    <property type="match status" value="1"/>
</dbReference>
<proteinExistence type="predicted"/>
<dbReference type="Gene3D" id="3.30.160.60">
    <property type="entry name" value="Classic Zinc Finger"/>
    <property type="match status" value="1"/>
</dbReference>
<dbReference type="SMART" id="SM00355">
    <property type="entry name" value="ZnF_C2H2"/>
    <property type="match status" value="2"/>
</dbReference>
<feature type="compositionally biased region" description="Basic and acidic residues" evidence="5">
    <location>
        <begin position="352"/>
        <end position="361"/>
    </location>
</feature>
<feature type="compositionally biased region" description="Basic residues" evidence="5">
    <location>
        <begin position="438"/>
        <end position="449"/>
    </location>
</feature>
<evidence type="ECO:0000256" key="3">
    <source>
        <dbReference type="ARBA" id="ARBA00022833"/>
    </source>
</evidence>
<dbReference type="SUPFAM" id="SSF57667">
    <property type="entry name" value="beta-beta-alpha zinc fingers"/>
    <property type="match status" value="1"/>
</dbReference>